<sequence>MIIEGNEKEKAAMAEFHKGNRQEGLRLQEEFASAFREEYKEKDHCPCKKACRYHGNCKECVAIHRAHQEHVPNCMRELLNRKIKMLSELTEHTIANEIEPPKEILRKENT</sequence>
<dbReference type="EMBL" id="NIHW01000012">
    <property type="protein sequence ID" value="PLT87608.1"/>
    <property type="molecule type" value="Genomic_DNA"/>
</dbReference>
<dbReference type="AlphaFoldDB" id="A0A2N5Q0Y0"/>
<proteinExistence type="predicted"/>
<name>A0A2N5Q0Y0_MEDGN</name>
<gene>
    <name evidence="2" type="ORF">CDL20_06435</name>
    <name evidence="1" type="ORF">CDL23_08455</name>
</gene>
<dbReference type="Proteomes" id="UP000235093">
    <property type="component" value="Unassembled WGS sequence"/>
</dbReference>
<accession>A0A2N5Q0Y0</accession>
<evidence type="ECO:0000313" key="1">
    <source>
        <dbReference type="EMBL" id="PLT75454.1"/>
    </source>
</evidence>
<protein>
    <submittedName>
        <fullName evidence="2">LPS biosynthesis protein</fullName>
    </submittedName>
</protein>
<comment type="caution">
    <text evidence="2">The sequence shown here is derived from an EMBL/GenBank/DDBJ whole genome shotgun (WGS) entry which is preliminary data.</text>
</comment>
<evidence type="ECO:0000313" key="3">
    <source>
        <dbReference type="Proteomes" id="UP000234840"/>
    </source>
</evidence>
<organism evidence="2 3">
    <name type="scientific">Mediterraneibacter gnavus</name>
    <name type="common">Ruminococcus gnavus</name>
    <dbReference type="NCBI Taxonomy" id="33038"/>
    <lineage>
        <taxon>Bacteria</taxon>
        <taxon>Bacillati</taxon>
        <taxon>Bacillota</taxon>
        <taxon>Clostridia</taxon>
        <taxon>Lachnospirales</taxon>
        <taxon>Lachnospiraceae</taxon>
        <taxon>Mediterraneibacter</taxon>
    </lineage>
</organism>
<dbReference type="RefSeq" id="WP_024854605.1">
    <property type="nucleotide sequence ID" value="NZ_CAXSWW010000009.1"/>
</dbReference>
<evidence type="ECO:0000313" key="4">
    <source>
        <dbReference type="Proteomes" id="UP000235093"/>
    </source>
</evidence>
<evidence type="ECO:0000313" key="2">
    <source>
        <dbReference type="EMBL" id="PLT87608.1"/>
    </source>
</evidence>
<dbReference type="Proteomes" id="UP000234840">
    <property type="component" value="Unassembled WGS sequence"/>
</dbReference>
<reference evidence="3 4" key="1">
    <citation type="journal article" date="2017" name="Genome Med.">
        <title>A novel Ruminococcus gnavus clade enriched in inflammatory bowel disease patients.</title>
        <authorList>
            <person name="Hall A.B."/>
            <person name="Yassour M."/>
            <person name="Sauk J."/>
            <person name="Garner A."/>
            <person name="Jiang X."/>
            <person name="Arthur T."/>
            <person name="Lagoudas G.K."/>
            <person name="Vatanen T."/>
            <person name="Fornelos N."/>
            <person name="Wilson R."/>
            <person name="Bertha M."/>
            <person name="Cohen M."/>
            <person name="Garber J."/>
            <person name="Khalili H."/>
            <person name="Gevers D."/>
            <person name="Ananthakrishnan A.N."/>
            <person name="Kugathasan S."/>
            <person name="Lander E.S."/>
            <person name="Blainey P."/>
            <person name="Vlamakis H."/>
            <person name="Xavier R.J."/>
            <person name="Huttenhower C."/>
        </authorList>
    </citation>
    <scope>NUCLEOTIDE SEQUENCE [LARGE SCALE GENOMIC DNA]</scope>
    <source>
        <strain evidence="1 4">RJX1125</strain>
        <strain evidence="2 3">RJX1128</strain>
    </source>
</reference>
<dbReference type="EMBL" id="NIHT01000011">
    <property type="protein sequence ID" value="PLT75454.1"/>
    <property type="molecule type" value="Genomic_DNA"/>
</dbReference>